<dbReference type="PANTHER" id="PTHR15503:SF45">
    <property type="entry name" value="RNA-DIRECTED DNA POLYMERASE HOMOLOG"/>
    <property type="match status" value="1"/>
</dbReference>
<organism evidence="4">
    <name type="scientific">Sesamum latifolium</name>
    <dbReference type="NCBI Taxonomy" id="2727402"/>
    <lineage>
        <taxon>Eukaryota</taxon>
        <taxon>Viridiplantae</taxon>
        <taxon>Streptophyta</taxon>
        <taxon>Embryophyta</taxon>
        <taxon>Tracheophyta</taxon>
        <taxon>Spermatophyta</taxon>
        <taxon>Magnoliopsida</taxon>
        <taxon>eudicotyledons</taxon>
        <taxon>Gunneridae</taxon>
        <taxon>Pentapetalae</taxon>
        <taxon>asterids</taxon>
        <taxon>lamiids</taxon>
        <taxon>Lamiales</taxon>
        <taxon>Pedaliaceae</taxon>
        <taxon>Sesamum</taxon>
    </lineage>
</organism>
<evidence type="ECO:0000259" key="3">
    <source>
        <dbReference type="Pfam" id="PF03732"/>
    </source>
</evidence>
<dbReference type="Gene3D" id="3.10.10.10">
    <property type="entry name" value="HIV Type 1 Reverse Transcriptase, subunit A, domain 1"/>
    <property type="match status" value="1"/>
</dbReference>
<accession>A0AAW2TD14</accession>
<dbReference type="Pfam" id="PF03732">
    <property type="entry name" value="Retrotrans_gag"/>
    <property type="match status" value="1"/>
</dbReference>
<reference evidence="4" key="2">
    <citation type="journal article" date="2024" name="Plant">
        <title>Genomic evolution and insights into agronomic trait innovations of Sesamum species.</title>
        <authorList>
            <person name="Miao H."/>
            <person name="Wang L."/>
            <person name="Qu L."/>
            <person name="Liu H."/>
            <person name="Sun Y."/>
            <person name="Le M."/>
            <person name="Wang Q."/>
            <person name="Wei S."/>
            <person name="Zheng Y."/>
            <person name="Lin W."/>
            <person name="Duan Y."/>
            <person name="Cao H."/>
            <person name="Xiong S."/>
            <person name="Wang X."/>
            <person name="Wei L."/>
            <person name="Li C."/>
            <person name="Ma Q."/>
            <person name="Ju M."/>
            <person name="Zhao R."/>
            <person name="Li G."/>
            <person name="Mu C."/>
            <person name="Tian Q."/>
            <person name="Mei H."/>
            <person name="Zhang T."/>
            <person name="Gao T."/>
            <person name="Zhang H."/>
        </authorList>
    </citation>
    <scope>NUCLEOTIDE SEQUENCE</scope>
    <source>
        <strain evidence="4">KEN1</strain>
    </source>
</reference>
<dbReference type="AlphaFoldDB" id="A0AAW2TD14"/>
<feature type="coiled-coil region" evidence="1">
    <location>
        <begin position="36"/>
        <end position="77"/>
    </location>
</feature>
<dbReference type="InterPro" id="IPR032567">
    <property type="entry name" value="RTL1-rel"/>
</dbReference>
<evidence type="ECO:0000313" key="4">
    <source>
        <dbReference type="EMBL" id="KAL0401591.1"/>
    </source>
</evidence>
<evidence type="ECO:0000256" key="2">
    <source>
        <dbReference type="SAM" id="MobiDB-lite"/>
    </source>
</evidence>
<dbReference type="SUPFAM" id="SSF50630">
    <property type="entry name" value="Acid proteases"/>
    <property type="match status" value="1"/>
</dbReference>
<keyword evidence="1" id="KW-0175">Coiled coil</keyword>
<feature type="region of interest" description="Disordered" evidence="2">
    <location>
        <begin position="306"/>
        <end position="329"/>
    </location>
</feature>
<feature type="region of interest" description="Disordered" evidence="2">
    <location>
        <begin position="258"/>
        <end position="283"/>
    </location>
</feature>
<reference evidence="4" key="1">
    <citation type="submission" date="2020-06" db="EMBL/GenBank/DDBJ databases">
        <authorList>
            <person name="Li T."/>
            <person name="Hu X."/>
            <person name="Zhang T."/>
            <person name="Song X."/>
            <person name="Zhang H."/>
            <person name="Dai N."/>
            <person name="Sheng W."/>
            <person name="Hou X."/>
            <person name="Wei L."/>
        </authorList>
    </citation>
    <scope>NUCLEOTIDE SEQUENCE</scope>
    <source>
        <strain evidence="4">KEN1</strain>
        <tissue evidence="4">Leaf</tissue>
    </source>
</reference>
<proteinExistence type="predicted"/>
<evidence type="ECO:0000256" key="1">
    <source>
        <dbReference type="SAM" id="Coils"/>
    </source>
</evidence>
<gene>
    <name evidence="4" type="ORF">Slati_4189000</name>
</gene>
<dbReference type="Gene3D" id="3.30.70.270">
    <property type="match status" value="1"/>
</dbReference>
<dbReference type="InterPro" id="IPR043128">
    <property type="entry name" value="Rev_trsase/Diguanyl_cyclase"/>
</dbReference>
<dbReference type="Gene3D" id="2.40.70.10">
    <property type="entry name" value="Acid Proteases"/>
    <property type="match status" value="1"/>
</dbReference>
<dbReference type="SUPFAM" id="SSF56672">
    <property type="entry name" value="DNA/RNA polymerases"/>
    <property type="match status" value="1"/>
</dbReference>
<feature type="domain" description="Retrotransposon gag" evidence="3">
    <location>
        <begin position="111"/>
        <end position="175"/>
    </location>
</feature>
<dbReference type="InterPro" id="IPR021109">
    <property type="entry name" value="Peptidase_aspartic_dom_sf"/>
</dbReference>
<sequence>MGLRRGAVTRSNSSAANMVGQDPKSPRRAASPSGQAAILEDETSRLAETVMNLKEKVSSLEAEITGLNSELENCRQRAVSNAPVVAHDAGARLRIPELKAYGGSRDAKEVENFLFDMEVQFFPENVEYNARRALRKLEHTGSMQDYVKSFSALMLDIRDMSEKDKLFTFMEGLKPWAHLELQRQRVTDLGSAMAAAECLINFASETGRIGRRSLILYIIRWTGRSRSGVTPTEVGETESPTLRLKQLLNALETFTDKASPAKLAEPEASASGGNDSEEDDDNMGAISQWCNTLSHQVVVKKTMPPHVDKTAPALTGSHPKDEAQPRNSRKKGLMFVDVKIHGKPIRAMVDTEATHNYLASAEVERLGLVLEKGVGRVKAINLAAQPIAGVVKSVLIKGCKRSETSYLCTLRFDEIEEASGPIPGVIKKLLKEFEDVMPDELPRKLSPKRAVDHKIELVPGRKPPARAPNRMSQLELVELRKQLKDMLESGIIKPAKSPYGAPVLFQKKVDGSLCMCCDYQALNKITVKNKYPIPLVADCFDRLSQAKYFYQDRLEVGLLASPDQGGR</sequence>
<protein>
    <recommendedName>
        <fullName evidence="3">Retrotransposon gag domain-containing protein</fullName>
    </recommendedName>
</protein>
<dbReference type="EMBL" id="JACGWN010000015">
    <property type="protein sequence ID" value="KAL0401591.1"/>
    <property type="molecule type" value="Genomic_DNA"/>
</dbReference>
<feature type="region of interest" description="Disordered" evidence="2">
    <location>
        <begin position="1"/>
        <end position="36"/>
    </location>
</feature>
<comment type="caution">
    <text evidence="4">The sequence shown here is derived from an EMBL/GenBank/DDBJ whole genome shotgun (WGS) entry which is preliminary data.</text>
</comment>
<dbReference type="PANTHER" id="PTHR15503">
    <property type="entry name" value="LDOC1 RELATED"/>
    <property type="match status" value="1"/>
</dbReference>
<name>A0AAW2TD14_9LAMI</name>
<dbReference type="InterPro" id="IPR005162">
    <property type="entry name" value="Retrotrans_gag_dom"/>
</dbReference>
<dbReference type="Pfam" id="PF13650">
    <property type="entry name" value="Asp_protease_2"/>
    <property type="match status" value="1"/>
</dbReference>
<dbReference type="InterPro" id="IPR043502">
    <property type="entry name" value="DNA/RNA_pol_sf"/>
</dbReference>